<evidence type="ECO:0000256" key="2">
    <source>
        <dbReference type="ARBA" id="ARBA00022737"/>
    </source>
</evidence>
<dbReference type="PRINTS" id="PR00019">
    <property type="entry name" value="LEURICHRPT"/>
</dbReference>
<comment type="caution">
    <text evidence="3">The sequence shown here is derived from an EMBL/GenBank/DDBJ whole genome shotgun (WGS) entry which is preliminary data.</text>
</comment>
<organism evidence="3 4">
    <name type="scientific">Pinctada imbricata</name>
    <name type="common">Atlantic pearl-oyster</name>
    <name type="synonym">Pinctada martensii</name>
    <dbReference type="NCBI Taxonomy" id="66713"/>
    <lineage>
        <taxon>Eukaryota</taxon>
        <taxon>Metazoa</taxon>
        <taxon>Spiralia</taxon>
        <taxon>Lophotrochozoa</taxon>
        <taxon>Mollusca</taxon>
        <taxon>Bivalvia</taxon>
        <taxon>Autobranchia</taxon>
        <taxon>Pteriomorphia</taxon>
        <taxon>Pterioida</taxon>
        <taxon>Pterioidea</taxon>
        <taxon>Pteriidae</taxon>
        <taxon>Pinctada</taxon>
    </lineage>
</organism>
<keyword evidence="2" id="KW-0677">Repeat</keyword>
<keyword evidence="4" id="KW-1185">Reference proteome</keyword>
<dbReference type="InterPro" id="IPR032675">
    <property type="entry name" value="LRR_dom_sf"/>
</dbReference>
<dbReference type="PANTHER" id="PTHR48051:SF1">
    <property type="entry name" value="RAS SUPPRESSOR PROTEIN 1"/>
    <property type="match status" value="1"/>
</dbReference>
<reference evidence="3" key="1">
    <citation type="submission" date="2019-08" db="EMBL/GenBank/DDBJ databases">
        <title>The improved chromosome-level genome for the pearl oyster Pinctada fucata martensii using PacBio sequencing and Hi-C.</title>
        <authorList>
            <person name="Zheng Z."/>
        </authorList>
    </citation>
    <scope>NUCLEOTIDE SEQUENCE</scope>
    <source>
        <strain evidence="3">ZZ-2019</strain>
        <tissue evidence="3">Adductor muscle</tissue>
    </source>
</reference>
<dbReference type="Pfam" id="PF00560">
    <property type="entry name" value="LRR_1"/>
    <property type="match status" value="2"/>
</dbReference>
<dbReference type="FunFam" id="3.80.10.10:FF:000230">
    <property type="entry name" value="Leucine-rich repeat-containing protein 57"/>
    <property type="match status" value="1"/>
</dbReference>
<keyword evidence="1" id="KW-0433">Leucine-rich repeat</keyword>
<gene>
    <name evidence="3" type="ORF">FSP39_024892</name>
</gene>
<evidence type="ECO:0000313" key="3">
    <source>
        <dbReference type="EMBL" id="KAK3094165.1"/>
    </source>
</evidence>
<dbReference type="AlphaFoldDB" id="A0AA89BTQ3"/>
<dbReference type="PANTHER" id="PTHR48051">
    <property type="match status" value="1"/>
</dbReference>
<dbReference type="SMART" id="SM00369">
    <property type="entry name" value="LRR_TYP"/>
    <property type="match status" value="5"/>
</dbReference>
<dbReference type="GO" id="GO:0005737">
    <property type="term" value="C:cytoplasm"/>
    <property type="evidence" value="ECO:0007669"/>
    <property type="project" value="TreeGrafter"/>
</dbReference>
<evidence type="ECO:0000313" key="4">
    <source>
        <dbReference type="Proteomes" id="UP001186944"/>
    </source>
</evidence>
<accession>A0AA89BTQ3</accession>
<dbReference type="InterPro" id="IPR003591">
    <property type="entry name" value="Leu-rich_rpt_typical-subtyp"/>
</dbReference>
<sequence length="238" mass="26652">MGNSNIKQHIETAQKTGVCQLGKSGLKEFPEEINKLTKNLRTLDLSENKIQDLPSSLGNFSHLKSINLSSNRLESVPEELGNLKKIESLSLEKNCLSGIPSSFSKLTNLRTVNLSENRLSMFPTSLNGLKNLDAVDLSRNKITTIPESIKECQAIEINLNQNQISAIPESVAECPRLKVIRLEENCLEISAFTPKIMKESTIALFAVEGNVFDMKAFHNLEGYDNYMERYTATKKKFN</sequence>
<dbReference type="Pfam" id="PF13855">
    <property type="entry name" value="LRR_8"/>
    <property type="match status" value="1"/>
</dbReference>
<dbReference type="InterPro" id="IPR001611">
    <property type="entry name" value="Leu-rich_rpt"/>
</dbReference>
<dbReference type="Gene3D" id="3.80.10.10">
    <property type="entry name" value="Ribonuclease Inhibitor"/>
    <property type="match status" value="2"/>
</dbReference>
<proteinExistence type="predicted"/>
<protein>
    <recommendedName>
        <fullName evidence="5">Leucine-rich repeat-containing protein 57-like protein</fullName>
    </recommendedName>
</protein>
<evidence type="ECO:0000256" key="1">
    <source>
        <dbReference type="ARBA" id="ARBA00022614"/>
    </source>
</evidence>
<dbReference type="Proteomes" id="UP001186944">
    <property type="component" value="Unassembled WGS sequence"/>
</dbReference>
<dbReference type="EMBL" id="VSWD01000009">
    <property type="protein sequence ID" value="KAK3094165.1"/>
    <property type="molecule type" value="Genomic_DNA"/>
</dbReference>
<evidence type="ECO:0008006" key="5">
    <source>
        <dbReference type="Google" id="ProtNLM"/>
    </source>
</evidence>
<dbReference type="PROSITE" id="PS51450">
    <property type="entry name" value="LRR"/>
    <property type="match status" value="3"/>
</dbReference>
<name>A0AA89BTQ3_PINIB</name>
<dbReference type="InterPro" id="IPR050216">
    <property type="entry name" value="LRR_domain-containing"/>
</dbReference>
<dbReference type="SUPFAM" id="SSF52058">
    <property type="entry name" value="L domain-like"/>
    <property type="match status" value="1"/>
</dbReference>